<evidence type="ECO:0000313" key="1">
    <source>
        <dbReference type="EMBL" id="GIX76364.1"/>
    </source>
</evidence>
<keyword evidence="2" id="KW-1185">Reference proteome</keyword>
<gene>
    <name evidence="1" type="ORF">CEXT_431941</name>
</gene>
<organism evidence="1 2">
    <name type="scientific">Caerostris extrusa</name>
    <name type="common">Bark spider</name>
    <name type="synonym">Caerostris bankana</name>
    <dbReference type="NCBI Taxonomy" id="172846"/>
    <lineage>
        <taxon>Eukaryota</taxon>
        <taxon>Metazoa</taxon>
        <taxon>Ecdysozoa</taxon>
        <taxon>Arthropoda</taxon>
        <taxon>Chelicerata</taxon>
        <taxon>Arachnida</taxon>
        <taxon>Araneae</taxon>
        <taxon>Araneomorphae</taxon>
        <taxon>Entelegynae</taxon>
        <taxon>Araneoidea</taxon>
        <taxon>Araneidae</taxon>
        <taxon>Caerostris</taxon>
    </lineage>
</organism>
<name>A0AAV4MZE0_CAEEX</name>
<dbReference type="AlphaFoldDB" id="A0AAV4MZE0"/>
<reference evidence="1 2" key="1">
    <citation type="submission" date="2021-06" db="EMBL/GenBank/DDBJ databases">
        <title>Caerostris extrusa draft genome.</title>
        <authorList>
            <person name="Kono N."/>
            <person name="Arakawa K."/>
        </authorList>
    </citation>
    <scope>NUCLEOTIDE SEQUENCE [LARGE SCALE GENOMIC DNA]</scope>
</reference>
<protein>
    <submittedName>
        <fullName evidence="1">Uncharacterized protein</fullName>
    </submittedName>
</protein>
<sequence>MAPIFVLESSSALPNEIVTLWHKIVGSGFNTFSHDNSYELLVDYVLWGNDIIELTLDIGADLESDYDEEEKPTLFPFHCKMNLSRSSNSLKLENPFLVNDPNYD</sequence>
<dbReference type="Proteomes" id="UP001054945">
    <property type="component" value="Unassembled WGS sequence"/>
</dbReference>
<proteinExistence type="predicted"/>
<dbReference type="EMBL" id="BPLR01002661">
    <property type="protein sequence ID" value="GIX76364.1"/>
    <property type="molecule type" value="Genomic_DNA"/>
</dbReference>
<evidence type="ECO:0000313" key="2">
    <source>
        <dbReference type="Proteomes" id="UP001054945"/>
    </source>
</evidence>
<comment type="caution">
    <text evidence="1">The sequence shown here is derived from an EMBL/GenBank/DDBJ whole genome shotgun (WGS) entry which is preliminary data.</text>
</comment>
<accession>A0AAV4MZE0</accession>